<gene>
    <name evidence="2" type="ORF">ECRASSUSDP1_LOCUS23709</name>
</gene>
<protein>
    <submittedName>
        <fullName evidence="2">Uncharacterized protein</fullName>
    </submittedName>
</protein>
<dbReference type="Proteomes" id="UP001295684">
    <property type="component" value="Unassembled WGS sequence"/>
</dbReference>
<reference evidence="2" key="1">
    <citation type="submission" date="2023-07" db="EMBL/GenBank/DDBJ databases">
        <authorList>
            <consortium name="AG Swart"/>
            <person name="Singh M."/>
            <person name="Singh A."/>
            <person name="Seah K."/>
            <person name="Emmerich C."/>
        </authorList>
    </citation>
    <scope>NUCLEOTIDE SEQUENCE</scope>
    <source>
        <strain evidence="2">DP1</strain>
    </source>
</reference>
<dbReference type="EMBL" id="CAMPGE010024396">
    <property type="protein sequence ID" value="CAI2382239.1"/>
    <property type="molecule type" value="Genomic_DNA"/>
</dbReference>
<feature type="compositionally biased region" description="Polar residues" evidence="1">
    <location>
        <begin position="205"/>
        <end position="216"/>
    </location>
</feature>
<dbReference type="AlphaFoldDB" id="A0AAD1Y0I0"/>
<evidence type="ECO:0000313" key="2">
    <source>
        <dbReference type="EMBL" id="CAI2382239.1"/>
    </source>
</evidence>
<name>A0AAD1Y0I0_EUPCR</name>
<feature type="compositionally biased region" description="Low complexity" evidence="1">
    <location>
        <begin position="191"/>
        <end position="204"/>
    </location>
</feature>
<keyword evidence="3" id="KW-1185">Reference proteome</keyword>
<sequence>MKNIIKGLQGTIEYVLFYSQFETRHSQKISKEIRKCLCEEEKFSDKKTSTSGNLSTRQGEARSPVEQRVKIIFGMQHLFFELGRLFENSYNTVVYSNNCHFFHRDYIQSITEESKKIGRQLISQRKISCLLSDLKNRELELTLESDKDQTYSKVHKENIEDTKEKDMQSLSIKPEVNQTISKEFSTNPVFNDNSSDASKSTKATTIDSVTSKNIKSNMMRKDSDENSSHSGYSVTSYSSYSSERALDMKKMDQALKIDRAFKSSLIELLEKLPKYFNKASENECLKYINALENLVSQHLNKAERSKKSKMTEAEKEQYFLYVRDYLVKHQVTSGVILDMWYKNEYGNSKEKMVQSNSVKFDFGQLELLIQSLKASKEKFTLKGYKLKGHINVYGCICYTIIKKMLQNDLNKSEKPVTTNRKLCDNIHHTIKNYYNSKSISQDQKALLKIDRKIKYIISEIFRYKGIWKQEDKKFVINASMIENQLIEFTKYESSKIVNDLIKDINKAITE</sequence>
<accession>A0AAD1Y0I0</accession>
<proteinExistence type="predicted"/>
<organism evidence="2 3">
    <name type="scientific">Euplotes crassus</name>
    <dbReference type="NCBI Taxonomy" id="5936"/>
    <lineage>
        <taxon>Eukaryota</taxon>
        <taxon>Sar</taxon>
        <taxon>Alveolata</taxon>
        <taxon>Ciliophora</taxon>
        <taxon>Intramacronucleata</taxon>
        <taxon>Spirotrichea</taxon>
        <taxon>Hypotrichia</taxon>
        <taxon>Euplotida</taxon>
        <taxon>Euplotidae</taxon>
        <taxon>Moneuplotes</taxon>
    </lineage>
</organism>
<evidence type="ECO:0000256" key="1">
    <source>
        <dbReference type="SAM" id="MobiDB-lite"/>
    </source>
</evidence>
<comment type="caution">
    <text evidence="2">The sequence shown here is derived from an EMBL/GenBank/DDBJ whole genome shotgun (WGS) entry which is preliminary data.</text>
</comment>
<evidence type="ECO:0000313" key="3">
    <source>
        <dbReference type="Proteomes" id="UP001295684"/>
    </source>
</evidence>
<feature type="region of interest" description="Disordered" evidence="1">
    <location>
        <begin position="183"/>
        <end position="234"/>
    </location>
</feature>